<dbReference type="RefSeq" id="WP_237821851.1">
    <property type="nucleotide sequence ID" value="NZ_JAKLTQ010000010.1"/>
</dbReference>
<feature type="transmembrane region" description="Helical" evidence="1">
    <location>
        <begin position="179"/>
        <end position="197"/>
    </location>
</feature>
<comment type="caution">
    <text evidence="2">The sequence shown here is derived from an EMBL/GenBank/DDBJ whole genome shotgun (WGS) entry which is preliminary data.</text>
</comment>
<feature type="transmembrane region" description="Helical" evidence="1">
    <location>
        <begin position="209"/>
        <end position="230"/>
    </location>
</feature>
<protein>
    <submittedName>
        <fullName evidence="2">Uncharacterized protein</fullName>
    </submittedName>
</protein>
<proteinExistence type="predicted"/>
<sequence length="274" mass="29930">MTGMLIRQEIRRKTVRLSMAQLRELLRAIDAHLTQTRQKNLDEQLVFWHSQVSDARRALAERPQDAYAQDLLARTEISLNEQAAVVKERLLPRLDASLGAGRSVSVKGDVDDLLAQGNLEGAKSIRVDFGSNVVLNLDASSGLVITLSSDDEHWLSTVTAVVEMGIRGVSRWWSIFRRGTFVAAAWAFTVLAGLSYAGQNDHNTAVAAIMWWATIAALVLLTASGVSNLLVPAFRFTDAPQPLMTKTLKVVSAVAAFAVTTVAGSFLLKFLNLE</sequence>
<keyword evidence="1" id="KW-0472">Membrane</keyword>
<dbReference type="EMBL" id="JAKLTQ010000010">
    <property type="protein sequence ID" value="MCG2622989.1"/>
    <property type="molecule type" value="Genomic_DNA"/>
</dbReference>
<gene>
    <name evidence="2" type="ORF">LVY72_13890</name>
</gene>
<keyword evidence="1" id="KW-0812">Transmembrane</keyword>
<feature type="transmembrane region" description="Helical" evidence="1">
    <location>
        <begin position="250"/>
        <end position="271"/>
    </location>
</feature>
<organism evidence="2 3">
    <name type="scientific">Arthrobacter hankyongi</name>
    <dbReference type="NCBI Taxonomy" id="2904801"/>
    <lineage>
        <taxon>Bacteria</taxon>
        <taxon>Bacillati</taxon>
        <taxon>Actinomycetota</taxon>
        <taxon>Actinomycetes</taxon>
        <taxon>Micrococcales</taxon>
        <taxon>Micrococcaceae</taxon>
        <taxon>Arthrobacter</taxon>
    </lineage>
</organism>
<keyword evidence="3" id="KW-1185">Reference proteome</keyword>
<evidence type="ECO:0000256" key="1">
    <source>
        <dbReference type="SAM" id="Phobius"/>
    </source>
</evidence>
<evidence type="ECO:0000313" key="2">
    <source>
        <dbReference type="EMBL" id="MCG2622989.1"/>
    </source>
</evidence>
<dbReference type="Proteomes" id="UP001165368">
    <property type="component" value="Unassembled WGS sequence"/>
</dbReference>
<name>A0ABS9L8J4_9MICC</name>
<reference evidence="2" key="1">
    <citation type="submission" date="2022-01" db="EMBL/GenBank/DDBJ databases">
        <authorList>
            <person name="Jo J.-H."/>
            <person name="Im W.-T."/>
        </authorList>
    </citation>
    <scope>NUCLEOTIDE SEQUENCE</scope>
    <source>
        <strain evidence="2">I2-34</strain>
    </source>
</reference>
<keyword evidence="1" id="KW-1133">Transmembrane helix</keyword>
<accession>A0ABS9L8J4</accession>
<evidence type="ECO:0000313" key="3">
    <source>
        <dbReference type="Proteomes" id="UP001165368"/>
    </source>
</evidence>